<dbReference type="Proteomes" id="UP001515100">
    <property type="component" value="Unassembled WGS sequence"/>
</dbReference>
<dbReference type="RefSeq" id="WP_129181588.1">
    <property type="nucleotide sequence ID" value="NZ_JAGIOG010000001.1"/>
</dbReference>
<dbReference type="InterPro" id="IPR017517">
    <property type="entry name" value="Maleyloyr_isom"/>
</dbReference>
<dbReference type="InterPro" id="IPR024344">
    <property type="entry name" value="MDMPI_metal-binding"/>
</dbReference>
<keyword evidence="2" id="KW-0413">Isomerase</keyword>
<proteinExistence type="predicted"/>
<comment type="caution">
    <text evidence="2">The sequence shown here is derived from an EMBL/GenBank/DDBJ whole genome shotgun (WGS) entry which is preliminary data.</text>
</comment>
<dbReference type="GO" id="GO:0046872">
    <property type="term" value="F:metal ion binding"/>
    <property type="evidence" value="ECO:0007669"/>
    <property type="project" value="InterPro"/>
</dbReference>
<dbReference type="InterPro" id="IPR034660">
    <property type="entry name" value="DinB/YfiT-like"/>
</dbReference>
<organism evidence="2 3">
    <name type="scientific">Aeromicrobium fastidiosum</name>
    <dbReference type="NCBI Taxonomy" id="52699"/>
    <lineage>
        <taxon>Bacteria</taxon>
        <taxon>Bacillati</taxon>
        <taxon>Actinomycetota</taxon>
        <taxon>Actinomycetes</taxon>
        <taxon>Propionibacteriales</taxon>
        <taxon>Nocardioidaceae</taxon>
        <taxon>Aeromicrobium</taxon>
    </lineage>
</organism>
<evidence type="ECO:0000313" key="3">
    <source>
        <dbReference type="Proteomes" id="UP001515100"/>
    </source>
</evidence>
<evidence type="ECO:0000313" key="2">
    <source>
        <dbReference type="EMBL" id="KAA1380782.1"/>
    </source>
</evidence>
<accession>A0A641ASZ5</accession>
<dbReference type="SUPFAM" id="SSF109854">
    <property type="entry name" value="DinB/YfiT-like putative metalloenzymes"/>
    <property type="match status" value="1"/>
</dbReference>
<dbReference type="GO" id="GO:0016853">
    <property type="term" value="F:isomerase activity"/>
    <property type="evidence" value="ECO:0007669"/>
    <property type="project" value="UniProtKB-KW"/>
</dbReference>
<dbReference type="AlphaFoldDB" id="A0A641ASZ5"/>
<dbReference type="EMBL" id="SDPP02000001">
    <property type="protein sequence ID" value="KAA1380782.1"/>
    <property type="molecule type" value="Genomic_DNA"/>
</dbReference>
<sequence length="301" mass="30628">MRRAVDHGMLDGVTTTGLATSDDYDLPGAVLASWDAFIGLVEHADLSARTRLDGWTVRDVVLHLGTWDGESALSAALATRGTDAVRTPLDPDATNAGMIQSHGDASGDEILAALGASRDAVADVLSSVAGSAEGLEPVASQLGPVPLLTLVHAGCYELAVHALDVADALTLEVDPQLLASGVAALADTTGCLAAREGIETTVVIDAKDASWAFAADGNGGWTTTAVVGKAHGPRVSGSAEDLLEASAGRADPVRLVTLRHLKIKHLGGLLALTPIIDQVPGLPGGRGLKVAAKTLGGLFNH</sequence>
<dbReference type="Pfam" id="PF11716">
    <property type="entry name" value="MDMPI_N"/>
    <property type="match status" value="1"/>
</dbReference>
<dbReference type="NCBIfam" id="TIGR03083">
    <property type="entry name" value="maleylpyruvate isomerase family mycothiol-dependent enzyme"/>
    <property type="match status" value="1"/>
</dbReference>
<evidence type="ECO:0000259" key="1">
    <source>
        <dbReference type="Pfam" id="PF11716"/>
    </source>
</evidence>
<protein>
    <submittedName>
        <fullName evidence="2">Maleylpyruvate isomerase family mycothiol-dependent enzyme</fullName>
    </submittedName>
</protein>
<reference evidence="2" key="1">
    <citation type="submission" date="2019-09" db="EMBL/GenBank/DDBJ databases">
        <authorList>
            <person name="Li J."/>
        </authorList>
    </citation>
    <scope>NUCLEOTIDE SEQUENCE [LARGE SCALE GENOMIC DNA]</scope>
    <source>
        <strain evidence="2">NRBC 14897</strain>
    </source>
</reference>
<name>A0A641ASZ5_9ACTN</name>
<dbReference type="Gene3D" id="1.20.120.450">
    <property type="entry name" value="dinb family like domain"/>
    <property type="match status" value="1"/>
</dbReference>
<feature type="domain" description="Mycothiol-dependent maleylpyruvate isomerase metal-binding" evidence="1">
    <location>
        <begin position="31"/>
        <end position="166"/>
    </location>
</feature>
<keyword evidence="3" id="KW-1185">Reference proteome</keyword>
<gene>
    <name evidence="2" type="ORF">ESP62_006365</name>
</gene>
<dbReference type="OrthoDB" id="5185819at2"/>